<feature type="compositionally biased region" description="Polar residues" evidence="1">
    <location>
        <begin position="68"/>
        <end position="80"/>
    </location>
</feature>
<dbReference type="AlphaFoldDB" id="A0A915Z951"/>
<evidence type="ECO:0000313" key="2">
    <source>
        <dbReference type="EMBL" id="CAB5365552.1"/>
    </source>
</evidence>
<organism evidence="2 3">
    <name type="scientific">Rhizophagus irregularis</name>
    <dbReference type="NCBI Taxonomy" id="588596"/>
    <lineage>
        <taxon>Eukaryota</taxon>
        <taxon>Fungi</taxon>
        <taxon>Fungi incertae sedis</taxon>
        <taxon>Mucoromycota</taxon>
        <taxon>Glomeromycotina</taxon>
        <taxon>Glomeromycetes</taxon>
        <taxon>Glomerales</taxon>
        <taxon>Glomeraceae</taxon>
        <taxon>Rhizophagus</taxon>
    </lineage>
</organism>
<proteinExistence type="predicted"/>
<feature type="region of interest" description="Disordered" evidence="1">
    <location>
        <begin position="50"/>
        <end position="80"/>
    </location>
</feature>
<protein>
    <submittedName>
        <fullName evidence="2">Uncharacterized protein</fullName>
    </submittedName>
</protein>
<comment type="caution">
    <text evidence="2">The sequence shown here is derived from an EMBL/GenBank/DDBJ whole genome shotgun (WGS) entry which is preliminary data.</text>
</comment>
<evidence type="ECO:0000256" key="1">
    <source>
        <dbReference type="SAM" id="MobiDB-lite"/>
    </source>
</evidence>
<dbReference type="OrthoDB" id="10484507at2759"/>
<reference evidence="2" key="1">
    <citation type="submission" date="2020-05" db="EMBL/GenBank/DDBJ databases">
        <authorList>
            <person name="Rincon C."/>
            <person name="Sanders R I."/>
            <person name="Robbins C."/>
            <person name="Chaturvedi A."/>
        </authorList>
    </citation>
    <scope>NUCLEOTIDE SEQUENCE</scope>
    <source>
        <strain evidence="2">CHB12</strain>
    </source>
</reference>
<dbReference type="Proteomes" id="UP000684084">
    <property type="component" value="Unassembled WGS sequence"/>
</dbReference>
<sequence>MLELSIEIVATNGNSLGNPNVSLKKVDSCTNFLENIFKTILRRKILENAEDNTSDSSSVSSDDDIPTAGNQHWQQYGSRS</sequence>
<evidence type="ECO:0000313" key="3">
    <source>
        <dbReference type="Proteomes" id="UP000684084"/>
    </source>
</evidence>
<gene>
    <name evidence="2" type="ORF">CHRIB12_LOCUS10477</name>
</gene>
<dbReference type="EMBL" id="CAGKOT010000021">
    <property type="protein sequence ID" value="CAB5365552.1"/>
    <property type="molecule type" value="Genomic_DNA"/>
</dbReference>
<name>A0A915Z951_9GLOM</name>
<accession>A0A915Z951</accession>